<comment type="similarity">
    <text evidence="1 4">Belongs to the universal ribosomal protein uS13 family.</text>
</comment>
<dbReference type="PROSITE" id="PS50159">
    <property type="entry name" value="RIBOSOMAL_S13_2"/>
    <property type="match status" value="1"/>
</dbReference>
<dbReference type="PROSITE" id="PS00646">
    <property type="entry name" value="RIBOSOMAL_S13_1"/>
    <property type="match status" value="1"/>
</dbReference>
<keyword evidence="2 4" id="KW-0689">Ribosomal protein</keyword>
<reference evidence="6" key="1">
    <citation type="journal article" date="2019" name="J. Mol. Evol.">
        <title>Understanding the Evolution of Mitochondrial Genomes in Phaeophyceae Inferred from Mitogenomes of Ishige okamurae (Ishigeales) and Dictyopteris divaricata (Dictyotales).</title>
        <authorList>
            <person name="Liu F."/>
            <person name="Zhang Y."/>
            <person name="Bi Y."/>
            <person name="Chen W."/>
            <person name="Moejes F.W."/>
        </authorList>
    </citation>
    <scope>NUCLEOTIDE SEQUENCE</scope>
</reference>
<dbReference type="InterPro" id="IPR010979">
    <property type="entry name" value="Ribosomal_uS13-like_H2TH"/>
</dbReference>
<dbReference type="GO" id="GO:0003723">
    <property type="term" value="F:RNA binding"/>
    <property type="evidence" value="ECO:0007669"/>
    <property type="project" value="InterPro"/>
</dbReference>
<evidence type="ECO:0000256" key="1">
    <source>
        <dbReference type="ARBA" id="ARBA00008080"/>
    </source>
</evidence>
<keyword evidence="6" id="KW-0496">Mitochondrion</keyword>
<evidence type="ECO:0000256" key="2">
    <source>
        <dbReference type="ARBA" id="ARBA00022980"/>
    </source>
</evidence>
<dbReference type="Pfam" id="PF00416">
    <property type="entry name" value="Ribosomal_S13"/>
    <property type="match status" value="1"/>
</dbReference>
<dbReference type="InterPro" id="IPR027437">
    <property type="entry name" value="Rbsml_uS13_C"/>
</dbReference>
<dbReference type="PANTHER" id="PTHR10871:SF1">
    <property type="entry name" value="SMALL RIBOSOMAL SUBUNIT PROTEIN US13M"/>
    <property type="match status" value="1"/>
</dbReference>
<dbReference type="GO" id="GO:0015935">
    <property type="term" value="C:small ribosomal subunit"/>
    <property type="evidence" value="ECO:0007669"/>
    <property type="project" value="TreeGrafter"/>
</dbReference>
<dbReference type="RefSeq" id="YP_009672644.1">
    <property type="nucleotide sequence ID" value="NC_043845.1"/>
</dbReference>
<protein>
    <submittedName>
        <fullName evidence="6">Ribosomal protein S13</fullName>
    </submittedName>
</protein>
<evidence type="ECO:0000256" key="4">
    <source>
        <dbReference type="RuleBase" id="RU003830"/>
    </source>
</evidence>
<dbReference type="PANTHER" id="PTHR10871">
    <property type="entry name" value="30S RIBOSOMAL PROTEIN S13/40S RIBOSOMAL PROTEIN S18"/>
    <property type="match status" value="1"/>
</dbReference>
<feature type="region of interest" description="Disordered" evidence="5">
    <location>
        <begin position="96"/>
        <end position="115"/>
    </location>
</feature>
<gene>
    <name evidence="6" type="primary">rps13</name>
    <name evidence="6" type="ORF">DicdiMp20</name>
</gene>
<dbReference type="PIRSF" id="PIRSF002134">
    <property type="entry name" value="Ribosomal_S13"/>
    <property type="match status" value="1"/>
</dbReference>
<dbReference type="Gene3D" id="4.10.910.10">
    <property type="entry name" value="30s ribosomal protein s13, domain 2"/>
    <property type="match status" value="1"/>
</dbReference>
<dbReference type="Gene3D" id="1.10.8.50">
    <property type="match status" value="1"/>
</dbReference>
<keyword evidence="3 4" id="KW-0687">Ribonucleoprotein</keyword>
<dbReference type="EMBL" id="MG940856">
    <property type="protein sequence ID" value="QDB64129.1"/>
    <property type="molecule type" value="Genomic_DNA"/>
</dbReference>
<evidence type="ECO:0000313" key="6">
    <source>
        <dbReference type="EMBL" id="QDB64129.1"/>
    </source>
</evidence>
<sequence>MSYIVGTSLPKDKNLAYSLCRIYGLGFYQSKIICDRGGFGTDCLPNDLNPNQIKDLSKLVESMPVLLGQDLRRFNSNRVKHLVGIASYRGLRHRKGLPVRGQRTHTNAKKRSAFK</sequence>
<accession>A0A4Y5T810</accession>
<geneLocation type="mitochondrion" evidence="6"/>
<dbReference type="GO" id="GO:0006412">
    <property type="term" value="P:translation"/>
    <property type="evidence" value="ECO:0007669"/>
    <property type="project" value="InterPro"/>
</dbReference>
<dbReference type="InterPro" id="IPR001892">
    <property type="entry name" value="Ribosomal_uS13"/>
</dbReference>
<dbReference type="GO" id="GO:0003735">
    <property type="term" value="F:structural constituent of ribosome"/>
    <property type="evidence" value="ECO:0007669"/>
    <property type="project" value="InterPro"/>
</dbReference>
<dbReference type="AlphaFoldDB" id="A0A4Y5T810"/>
<dbReference type="GO" id="GO:0005739">
    <property type="term" value="C:mitochondrion"/>
    <property type="evidence" value="ECO:0007669"/>
    <property type="project" value="TreeGrafter"/>
</dbReference>
<name>A0A4Y5T810_9PHAE</name>
<evidence type="ECO:0000256" key="3">
    <source>
        <dbReference type="ARBA" id="ARBA00023274"/>
    </source>
</evidence>
<dbReference type="InterPro" id="IPR018269">
    <property type="entry name" value="Ribosomal_uS13_CS"/>
</dbReference>
<dbReference type="SUPFAM" id="SSF46946">
    <property type="entry name" value="S13-like H2TH domain"/>
    <property type="match status" value="1"/>
</dbReference>
<organism evidence="6">
    <name type="scientific">Dictyopteris divaricata</name>
    <dbReference type="NCBI Taxonomy" id="156996"/>
    <lineage>
        <taxon>Eukaryota</taxon>
        <taxon>Sar</taxon>
        <taxon>Stramenopiles</taxon>
        <taxon>Ochrophyta</taxon>
        <taxon>PX clade</taxon>
        <taxon>Phaeophyceae</taxon>
        <taxon>Dictyotales</taxon>
        <taxon>Dictyotaceae</taxon>
        <taxon>Dictyopteris</taxon>
    </lineage>
</organism>
<dbReference type="GeneID" id="40880702"/>
<proteinExistence type="inferred from homology"/>
<evidence type="ECO:0000256" key="5">
    <source>
        <dbReference type="SAM" id="MobiDB-lite"/>
    </source>
</evidence>